<proteinExistence type="predicted"/>
<dbReference type="EMBL" id="QSKL01000028">
    <property type="protein sequence ID" value="RHE55929.1"/>
    <property type="molecule type" value="Genomic_DNA"/>
</dbReference>
<protein>
    <submittedName>
        <fullName evidence="2">Uncharacterized protein</fullName>
    </submittedName>
</protein>
<organism evidence="2 3">
    <name type="scientific">Bacteroides uniformis</name>
    <dbReference type="NCBI Taxonomy" id="820"/>
    <lineage>
        <taxon>Bacteria</taxon>
        <taxon>Pseudomonadati</taxon>
        <taxon>Bacteroidota</taxon>
        <taxon>Bacteroidia</taxon>
        <taxon>Bacteroidales</taxon>
        <taxon>Bacteroidaceae</taxon>
        <taxon>Bacteroides</taxon>
    </lineage>
</organism>
<dbReference type="Proteomes" id="UP000284640">
    <property type="component" value="Unassembled WGS sequence"/>
</dbReference>
<dbReference type="AlphaFoldDB" id="A0A414JK66"/>
<reference evidence="2 3" key="1">
    <citation type="submission" date="2018-08" db="EMBL/GenBank/DDBJ databases">
        <title>A genome reference for cultivated species of the human gut microbiota.</title>
        <authorList>
            <person name="Zou Y."/>
            <person name="Xue W."/>
            <person name="Luo G."/>
        </authorList>
    </citation>
    <scope>NUCLEOTIDE SEQUENCE [LARGE SCALE GENOMIC DNA]</scope>
    <source>
        <strain evidence="2 3">AM27-46</strain>
    </source>
</reference>
<evidence type="ECO:0000256" key="1">
    <source>
        <dbReference type="SAM" id="MobiDB-lite"/>
    </source>
</evidence>
<evidence type="ECO:0000313" key="3">
    <source>
        <dbReference type="Proteomes" id="UP000284640"/>
    </source>
</evidence>
<name>A0A414JK66_BACUN</name>
<gene>
    <name evidence="2" type="ORF">DW729_18375</name>
</gene>
<feature type="region of interest" description="Disordered" evidence="1">
    <location>
        <begin position="48"/>
        <end position="71"/>
    </location>
</feature>
<accession>A0A414JK66</accession>
<evidence type="ECO:0000313" key="2">
    <source>
        <dbReference type="EMBL" id="RHE55929.1"/>
    </source>
</evidence>
<comment type="caution">
    <text evidence="2">The sequence shown here is derived from an EMBL/GenBank/DDBJ whole genome shotgun (WGS) entry which is preliminary data.</text>
</comment>
<sequence length="71" mass="8160">MEVKIQKGDDEKHLLFVCYLCRWQINDNQLSRNFLLLLKINIIYSPRNKPGTLTPGKQLKDGDKGSIISIS</sequence>